<evidence type="ECO:0000313" key="1">
    <source>
        <dbReference type="EMBL" id="KAK3587167.1"/>
    </source>
</evidence>
<organism evidence="1 2">
    <name type="scientific">Potamilus streckersoni</name>
    <dbReference type="NCBI Taxonomy" id="2493646"/>
    <lineage>
        <taxon>Eukaryota</taxon>
        <taxon>Metazoa</taxon>
        <taxon>Spiralia</taxon>
        <taxon>Lophotrochozoa</taxon>
        <taxon>Mollusca</taxon>
        <taxon>Bivalvia</taxon>
        <taxon>Autobranchia</taxon>
        <taxon>Heteroconchia</taxon>
        <taxon>Palaeoheterodonta</taxon>
        <taxon>Unionida</taxon>
        <taxon>Unionoidea</taxon>
        <taxon>Unionidae</taxon>
        <taxon>Ambleminae</taxon>
        <taxon>Lampsilini</taxon>
        <taxon>Potamilus</taxon>
    </lineage>
</organism>
<reference evidence="1" key="1">
    <citation type="journal article" date="2021" name="Genome Biol. Evol.">
        <title>A High-Quality Reference Genome for a Parasitic Bivalve with Doubly Uniparental Inheritance (Bivalvia: Unionida).</title>
        <authorList>
            <person name="Smith C.H."/>
        </authorList>
    </citation>
    <scope>NUCLEOTIDE SEQUENCE</scope>
    <source>
        <strain evidence="1">CHS0354</strain>
    </source>
</reference>
<evidence type="ECO:0000313" key="2">
    <source>
        <dbReference type="Proteomes" id="UP001195483"/>
    </source>
</evidence>
<reference evidence="1" key="2">
    <citation type="journal article" date="2021" name="Genome Biol. Evol.">
        <title>Developing a high-quality reference genome for a parasitic bivalve with doubly uniparental inheritance (Bivalvia: Unionida).</title>
        <authorList>
            <person name="Smith C.H."/>
        </authorList>
    </citation>
    <scope>NUCLEOTIDE SEQUENCE</scope>
    <source>
        <strain evidence="1">CHS0354</strain>
        <tissue evidence="1">Mantle</tissue>
    </source>
</reference>
<name>A0AAE0S830_9BIVA</name>
<accession>A0AAE0S830</accession>
<gene>
    <name evidence="1" type="ORF">CHS0354_016864</name>
</gene>
<sequence>MTRSEVQPYSFKDDQCLIERRAIESGFALRMYSGCFTSFSTRIHRFYTKFANVRKGREGCLQNLHLYICGTRRGIFTSYGDYVDLIRDRTHHAHQVSRKHLQSAERHQKELYDAMVSQQTCQPGYLVWLIAGSRKIDVSPKLQNMYDGIYVVKRATRCLIIRSSWIHIGVKNVKVPYYSNLCNFRCTQQRDIERNVRHYPDHKVAVRKLMERGQSIDQTHEESSSIENTEPYQWTEEILILNKEESELVWREREVMM</sequence>
<keyword evidence="2" id="KW-1185">Reference proteome</keyword>
<reference evidence="1" key="3">
    <citation type="submission" date="2023-05" db="EMBL/GenBank/DDBJ databases">
        <authorList>
            <person name="Smith C.H."/>
        </authorList>
    </citation>
    <scope>NUCLEOTIDE SEQUENCE</scope>
    <source>
        <strain evidence="1">CHS0354</strain>
        <tissue evidence="1">Mantle</tissue>
    </source>
</reference>
<dbReference type="Proteomes" id="UP001195483">
    <property type="component" value="Unassembled WGS sequence"/>
</dbReference>
<dbReference type="EMBL" id="JAEAOA010001035">
    <property type="protein sequence ID" value="KAK3587167.1"/>
    <property type="molecule type" value="Genomic_DNA"/>
</dbReference>
<proteinExistence type="predicted"/>
<comment type="caution">
    <text evidence="1">The sequence shown here is derived from an EMBL/GenBank/DDBJ whole genome shotgun (WGS) entry which is preliminary data.</text>
</comment>
<dbReference type="AlphaFoldDB" id="A0AAE0S830"/>
<protein>
    <submittedName>
        <fullName evidence="1">Uncharacterized protein</fullName>
    </submittedName>
</protein>